<evidence type="ECO:0000313" key="2">
    <source>
        <dbReference type="EMBL" id="KAK9818510.1"/>
    </source>
</evidence>
<comment type="caution">
    <text evidence="2">The sequence shown here is derived from an EMBL/GenBank/DDBJ whole genome shotgun (WGS) entry which is preliminary data.</text>
</comment>
<evidence type="ECO:0000256" key="1">
    <source>
        <dbReference type="SAM" id="Phobius"/>
    </source>
</evidence>
<feature type="transmembrane region" description="Helical" evidence="1">
    <location>
        <begin position="185"/>
        <end position="204"/>
    </location>
</feature>
<feature type="transmembrane region" description="Helical" evidence="1">
    <location>
        <begin position="24"/>
        <end position="44"/>
    </location>
</feature>
<organism evidence="2 3">
    <name type="scientific">Apatococcus lobatus</name>
    <dbReference type="NCBI Taxonomy" id="904363"/>
    <lineage>
        <taxon>Eukaryota</taxon>
        <taxon>Viridiplantae</taxon>
        <taxon>Chlorophyta</taxon>
        <taxon>core chlorophytes</taxon>
        <taxon>Trebouxiophyceae</taxon>
        <taxon>Chlorellales</taxon>
        <taxon>Chlorellaceae</taxon>
        <taxon>Apatococcus</taxon>
    </lineage>
</organism>
<keyword evidence="1" id="KW-0812">Transmembrane</keyword>
<dbReference type="EMBL" id="JALJOS010000061">
    <property type="protein sequence ID" value="KAK9818510.1"/>
    <property type="molecule type" value="Genomic_DNA"/>
</dbReference>
<name>A0AAW1QBF8_9CHLO</name>
<accession>A0AAW1QBF8</accession>
<evidence type="ECO:0000313" key="3">
    <source>
        <dbReference type="Proteomes" id="UP001438707"/>
    </source>
</evidence>
<keyword evidence="1" id="KW-1133">Transmembrane helix</keyword>
<proteinExistence type="predicted"/>
<feature type="transmembrane region" description="Helical" evidence="1">
    <location>
        <begin position="101"/>
        <end position="132"/>
    </location>
</feature>
<feature type="transmembrane region" description="Helical" evidence="1">
    <location>
        <begin position="144"/>
        <end position="165"/>
    </location>
</feature>
<dbReference type="AlphaFoldDB" id="A0AAW1QBF8"/>
<reference evidence="2 3" key="1">
    <citation type="journal article" date="2024" name="Nat. Commun.">
        <title>Phylogenomics reveals the evolutionary origins of lichenization in chlorophyte algae.</title>
        <authorList>
            <person name="Puginier C."/>
            <person name="Libourel C."/>
            <person name="Otte J."/>
            <person name="Skaloud P."/>
            <person name="Haon M."/>
            <person name="Grisel S."/>
            <person name="Petersen M."/>
            <person name="Berrin J.G."/>
            <person name="Delaux P.M."/>
            <person name="Dal Grande F."/>
            <person name="Keller J."/>
        </authorList>
    </citation>
    <scope>NUCLEOTIDE SEQUENCE [LARGE SCALE GENOMIC DNA]</scope>
    <source>
        <strain evidence="2 3">SAG 2145</strain>
    </source>
</reference>
<keyword evidence="3" id="KW-1185">Reference proteome</keyword>
<dbReference type="Proteomes" id="UP001438707">
    <property type="component" value="Unassembled WGS sequence"/>
</dbReference>
<sequence>MDDSSLLGGQRASRRLSGQASQQLAVGLSLLAVACAVGSASGYASGWTRYHSESFSWPELHRESPITLDIRQGWWESRTTWGITRFAPTLFKIDGQVVRPFGALAAGALVVSIVCSIWALFVSSAVLLDLHYSRQPTVKAMRRMALITSLMLYAAVITLYAALAISLRHQTKQQLEVAVVPRPDWACGLGILAGITWTLLTAVYSDMGPPDSHV</sequence>
<protein>
    <submittedName>
        <fullName evidence="2">Uncharacterized protein</fullName>
    </submittedName>
</protein>
<gene>
    <name evidence="2" type="ORF">WJX74_005681</name>
</gene>
<keyword evidence="1" id="KW-0472">Membrane</keyword>